<reference evidence="2 3" key="1">
    <citation type="submission" date="2020-02" db="EMBL/GenBank/DDBJ databases">
        <authorList>
            <person name="Khan S.A."/>
            <person name="Jeon C.O."/>
            <person name="Chun B.H."/>
        </authorList>
    </citation>
    <scope>NUCLEOTIDE SEQUENCE [LARGE SCALE GENOMIC DNA]</scope>
    <source>
        <strain evidence="2 3">H239</strain>
    </source>
</reference>
<keyword evidence="3" id="KW-1185">Reference proteome</keyword>
<accession>A0A6M1SWF4</accession>
<reference evidence="2 3" key="2">
    <citation type="submission" date="2020-03" db="EMBL/GenBank/DDBJ databases">
        <title>Devosia chinhatensis sp. nov., isolated from a hexachlorocyclohexane (HCH) dump site in India.</title>
        <authorList>
            <person name="Kumar M."/>
            <person name="Lal R."/>
        </authorList>
    </citation>
    <scope>NUCLEOTIDE SEQUENCE [LARGE SCALE GENOMIC DNA]</scope>
    <source>
        <strain evidence="2 3">H239</strain>
    </source>
</reference>
<evidence type="ECO:0000313" key="2">
    <source>
        <dbReference type="EMBL" id="NGP19345.1"/>
    </source>
</evidence>
<feature type="region of interest" description="Disordered" evidence="1">
    <location>
        <begin position="137"/>
        <end position="156"/>
    </location>
</feature>
<name>A0A6M1SWF4_9HYPH</name>
<dbReference type="Proteomes" id="UP000474802">
    <property type="component" value="Unassembled WGS sequence"/>
</dbReference>
<sequence length="156" mass="16652">MSRPSPAAIATYALAGLLAITELVVLWNAIHPNVSDDFRAYYIDHTTTCLPQKVTGDYTIGTEVDFRSGGADTRELRPCGWEGPAGDGMHAIGQASRLRFAISEPQDLTLMLELTGVTLPGPPAQRVQVSANGTAFGEIEVSPTKPTASHSTSQQR</sequence>
<dbReference type="RefSeq" id="WP_164535602.1">
    <property type="nucleotide sequence ID" value="NZ_JAALFG010000006.1"/>
</dbReference>
<comment type="caution">
    <text evidence="2">The sequence shown here is derived from an EMBL/GenBank/DDBJ whole genome shotgun (WGS) entry which is preliminary data.</text>
</comment>
<evidence type="ECO:0000256" key="1">
    <source>
        <dbReference type="SAM" id="MobiDB-lite"/>
    </source>
</evidence>
<feature type="compositionally biased region" description="Polar residues" evidence="1">
    <location>
        <begin position="144"/>
        <end position="156"/>
    </location>
</feature>
<organism evidence="2 3">
    <name type="scientific">Devosia aurantiaca</name>
    <dbReference type="NCBI Taxonomy" id="2714858"/>
    <lineage>
        <taxon>Bacteria</taxon>
        <taxon>Pseudomonadati</taxon>
        <taxon>Pseudomonadota</taxon>
        <taxon>Alphaproteobacteria</taxon>
        <taxon>Hyphomicrobiales</taxon>
        <taxon>Devosiaceae</taxon>
        <taxon>Devosia</taxon>
    </lineage>
</organism>
<dbReference type="EMBL" id="JAALFG010000006">
    <property type="protein sequence ID" value="NGP19345.1"/>
    <property type="molecule type" value="Genomic_DNA"/>
</dbReference>
<proteinExistence type="predicted"/>
<evidence type="ECO:0000313" key="3">
    <source>
        <dbReference type="Proteomes" id="UP000474802"/>
    </source>
</evidence>
<gene>
    <name evidence="2" type="ORF">G5575_18410</name>
</gene>
<protein>
    <submittedName>
        <fullName evidence="2">Uncharacterized protein</fullName>
    </submittedName>
</protein>
<dbReference type="AlphaFoldDB" id="A0A6M1SWF4"/>